<feature type="transmembrane region" description="Helical" evidence="1">
    <location>
        <begin position="9"/>
        <end position="28"/>
    </location>
</feature>
<comment type="caution">
    <text evidence="3">The sequence shown here is derived from an EMBL/GenBank/DDBJ whole genome shotgun (WGS) entry which is preliminary data.</text>
</comment>
<accession>A0A845QWT2</accession>
<dbReference type="AlphaFoldDB" id="A0A845QWT2"/>
<dbReference type="InterPro" id="IPR024301">
    <property type="entry name" value="Amidase_6"/>
</dbReference>
<dbReference type="EMBL" id="QXXA01000003">
    <property type="protein sequence ID" value="NBI05612.1"/>
    <property type="molecule type" value="Genomic_DNA"/>
</dbReference>
<proteinExistence type="predicted"/>
<dbReference type="Pfam" id="PF12671">
    <property type="entry name" value="Amidase_6"/>
    <property type="match status" value="1"/>
</dbReference>
<dbReference type="OrthoDB" id="2194542at2"/>
<dbReference type="PANTHER" id="PTHR40032">
    <property type="entry name" value="EXPORTED PROTEIN-RELATED"/>
    <property type="match status" value="1"/>
</dbReference>
<feature type="domain" description="Putative amidase" evidence="2">
    <location>
        <begin position="199"/>
        <end position="358"/>
    </location>
</feature>
<sequence length="363" mass="41954">MIIVIKKKILIISLIIIALCISIISVYSNKTIDVLSESDYNTIIKNNIDTRNNAILKQKEGAIEKLYDLDKKYGVWAYEHEINKMNYLHSWSKKQGIKIISIEASPIINWVKEYDEKSSLNITLSTEYKYVYKDDIKNINTFRIGTYHAMDIEKRGNKWIITKDWYDDPFGDNLGVKKEDIENIKSIITKGNKNLETNDRREEIVKYMDKYLGAADNGENNYKYNNKYRDYNSIGGDCANFASQALFEGGEFKKTYSWNYEKDGTKSWVNAQAFKDYIIYSGRGKAIKYGDYSQVLDASYQLSKGDIVAYEKKGKVVHICVVSGVDSKGYRLVHSHNTDRFRAPWDLGFTSSGVKFWLIKLNI</sequence>
<dbReference type="PANTHER" id="PTHR40032:SF1">
    <property type="entry name" value="EXPORTED PROTEIN"/>
    <property type="match status" value="1"/>
</dbReference>
<keyword evidence="1" id="KW-0472">Membrane</keyword>
<keyword evidence="1" id="KW-1133">Transmembrane helix</keyword>
<evidence type="ECO:0000313" key="4">
    <source>
        <dbReference type="Proteomes" id="UP000467132"/>
    </source>
</evidence>
<keyword evidence="1" id="KW-0812">Transmembrane</keyword>
<reference evidence="3 4" key="1">
    <citation type="submission" date="2018-08" db="EMBL/GenBank/DDBJ databases">
        <title>Murine metabolic-syndrome-specific gut microbial biobank.</title>
        <authorList>
            <person name="Liu C."/>
        </authorList>
    </citation>
    <scope>NUCLEOTIDE SEQUENCE [LARGE SCALE GENOMIC DNA]</scope>
    <source>
        <strain evidence="3 4">583</strain>
    </source>
</reference>
<dbReference type="RefSeq" id="WP_160196113.1">
    <property type="nucleotide sequence ID" value="NZ_QXXA01000003.1"/>
</dbReference>
<name>A0A845QWT2_9CLOT</name>
<organism evidence="3 4">
    <name type="scientific">Senegalia massiliensis</name>
    <dbReference type="NCBI Taxonomy" id="1720316"/>
    <lineage>
        <taxon>Bacteria</taxon>
        <taxon>Bacillati</taxon>
        <taxon>Bacillota</taxon>
        <taxon>Clostridia</taxon>
        <taxon>Eubacteriales</taxon>
        <taxon>Clostridiaceae</taxon>
        <taxon>Senegalia</taxon>
    </lineage>
</organism>
<evidence type="ECO:0000256" key="1">
    <source>
        <dbReference type="SAM" id="Phobius"/>
    </source>
</evidence>
<keyword evidence="4" id="KW-1185">Reference proteome</keyword>
<dbReference type="Proteomes" id="UP000467132">
    <property type="component" value="Unassembled WGS sequence"/>
</dbReference>
<gene>
    <name evidence="3" type="ORF">D3Z33_01935</name>
</gene>
<evidence type="ECO:0000313" key="3">
    <source>
        <dbReference type="EMBL" id="NBI05612.1"/>
    </source>
</evidence>
<protein>
    <submittedName>
        <fullName evidence="3">Amidase domain-containing protein</fullName>
    </submittedName>
</protein>
<evidence type="ECO:0000259" key="2">
    <source>
        <dbReference type="Pfam" id="PF12671"/>
    </source>
</evidence>